<keyword evidence="1" id="KW-1133">Transmembrane helix</keyword>
<keyword evidence="1" id="KW-0812">Transmembrane</keyword>
<proteinExistence type="predicted"/>
<dbReference type="AlphaFoldDB" id="A0A1M6LZF3"/>
<name>A0A1M6LZF3_9CLOT</name>
<organism evidence="2 3">
    <name type="scientific">Clostridium cavendishii DSM 21758</name>
    <dbReference type="NCBI Taxonomy" id="1121302"/>
    <lineage>
        <taxon>Bacteria</taxon>
        <taxon>Bacillati</taxon>
        <taxon>Bacillota</taxon>
        <taxon>Clostridia</taxon>
        <taxon>Eubacteriales</taxon>
        <taxon>Clostridiaceae</taxon>
        <taxon>Clostridium</taxon>
    </lineage>
</organism>
<keyword evidence="3" id="KW-1185">Reference proteome</keyword>
<reference evidence="2 3" key="1">
    <citation type="submission" date="2016-11" db="EMBL/GenBank/DDBJ databases">
        <authorList>
            <person name="Jaros S."/>
            <person name="Januszkiewicz K."/>
            <person name="Wedrychowicz H."/>
        </authorList>
    </citation>
    <scope>NUCLEOTIDE SEQUENCE [LARGE SCALE GENOMIC DNA]</scope>
    <source>
        <strain evidence="2 3">DSM 21758</strain>
    </source>
</reference>
<dbReference type="InterPro" id="IPR028102">
    <property type="entry name" value="DUF4652"/>
</dbReference>
<dbReference type="Proteomes" id="UP000184310">
    <property type="component" value="Unassembled WGS sequence"/>
</dbReference>
<dbReference type="Pfam" id="PF15525">
    <property type="entry name" value="DUF4652"/>
    <property type="match status" value="1"/>
</dbReference>
<evidence type="ECO:0008006" key="4">
    <source>
        <dbReference type="Google" id="ProtNLM"/>
    </source>
</evidence>
<dbReference type="Gene3D" id="2.40.128.660">
    <property type="entry name" value="Uncharacterised protein PF15525, DUF4652"/>
    <property type="match status" value="1"/>
</dbReference>
<dbReference type="EMBL" id="FQZB01000010">
    <property type="protein sequence ID" value="SHJ76551.1"/>
    <property type="molecule type" value="Genomic_DNA"/>
</dbReference>
<gene>
    <name evidence="2" type="ORF">SAMN02745163_02543</name>
</gene>
<protein>
    <recommendedName>
        <fullName evidence="4">Zinc-finger</fullName>
    </recommendedName>
</protein>
<accession>A0A1M6LZF3</accession>
<evidence type="ECO:0000313" key="2">
    <source>
        <dbReference type="EMBL" id="SHJ76551.1"/>
    </source>
</evidence>
<evidence type="ECO:0000256" key="1">
    <source>
        <dbReference type="SAM" id="Phobius"/>
    </source>
</evidence>
<evidence type="ECO:0000313" key="3">
    <source>
        <dbReference type="Proteomes" id="UP000184310"/>
    </source>
</evidence>
<dbReference type="RefSeq" id="WP_072988074.1">
    <property type="nucleotide sequence ID" value="NZ_FQZB01000010.1"/>
</dbReference>
<dbReference type="STRING" id="1121302.SAMN02745163_02543"/>
<feature type="transmembrane region" description="Helical" evidence="1">
    <location>
        <begin position="96"/>
        <end position="116"/>
    </location>
</feature>
<sequence>MDCKVFRKNIDKLLDNAISRDMEIKMKEHIESCSSCKRIYEENLEIQKLFKESLAFDDITFKSSRETIIKSIDKDRYGKSKKKRVKFKFMKNKSRIALVATAMFVLAIFPVGYKIYGNSFSAKNEVKKEIVKDTKLTEKSAKNSIKQDDLLLKENDMMKSYKSLSQDFKFDEVVKFKATELKDEPKLKFATPWKEIKNTKYEYSIEGKGENALEEGVGKLFIKGNSTFKSFEVINNKAQKTPIKVIGGTGNYILVIVGNGYGTVAHGGDLYLIDVDKEITTLLYTKNSNKHQIIDGELKENSLNLKVIKFEDDSLNNYTTNNEEINFENIANSYTDENKQKEDGLLGKLGQNSVYDENIFKNYFMGDYNTYHKNKLVDFKNIEAITPDKIIKLDKEVYNKIFDKFINFDYKIYLMEANYKFKNEDKARQGSHFQIVVVGRTNSVEEWKIVDIIEAP</sequence>
<keyword evidence="1" id="KW-0472">Membrane</keyword>
<dbReference type="OrthoDB" id="2882585at2"/>